<proteinExistence type="predicted"/>
<dbReference type="AlphaFoldDB" id="A0A3M7MA68"/>
<evidence type="ECO:0000313" key="3">
    <source>
        <dbReference type="Proteomes" id="UP000265663"/>
    </source>
</evidence>
<evidence type="ECO:0000256" key="1">
    <source>
        <dbReference type="SAM" id="SignalP"/>
    </source>
</evidence>
<protein>
    <submittedName>
        <fullName evidence="2">Uncharacterized protein</fullName>
    </submittedName>
</protein>
<accession>A0A3M7MA68</accession>
<gene>
    <name evidence="2" type="ORF">GMOD_00005950</name>
</gene>
<feature type="signal peptide" evidence="1">
    <location>
        <begin position="1"/>
        <end position="20"/>
    </location>
</feature>
<sequence>MPSLATCLVSFAALTATAAATRANIYTFAQGGCTGNAALFFDIKPNVCALTIYAKTNETLSTKDAIAQGKTTVGSGKLVVKATGDKVNEFVAWGAGPKSNDDGLLQCGSPIKVQPLSGYKSECLSLPAHGFTWQESDKSGPKRGRRAEAPVCTGSKDPNAVRVGPEHYKIEGIPQGDAAELLALMSSGASSVPARLNKYTFTPNL</sequence>
<organism evidence="2 3">
    <name type="scientific">Pyrenophora seminiperda CCB06</name>
    <dbReference type="NCBI Taxonomy" id="1302712"/>
    <lineage>
        <taxon>Eukaryota</taxon>
        <taxon>Fungi</taxon>
        <taxon>Dikarya</taxon>
        <taxon>Ascomycota</taxon>
        <taxon>Pezizomycotina</taxon>
        <taxon>Dothideomycetes</taxon>
        <taxon>Pleosporomycetidae</taxon>
        <taxon>Pleosporales</taxon>
        <taxon>Pleosporineae</taxon>
        <taxon>Pleosporaceae</taxon>
        <taxon>Pyrenophora</taxon>
    </lineage>
</organism>
<feature type="chain" id="PRO_5018079817" evidence="1">
    <location>
        <begin position="21"/>
        <end position="205"/>
    </location>
</feature>
<evidence type="ECO:0000313" key="2">
    <source>
        <dbReference type="EMBL" id="RMZ71396.1"/>
    </source>
</evidence>
<dbReference type="EMBL" id="KE747826">
    <property type="protein sequence ID" value="RMZ71396.1"/>
    <property type="molecule type" value="Genomic_DNA"/>
</dbReference>
<reference evidence="2 3" key="1">
    <citation type="journal article" date="2014" name="PLoS ONE">
        <title>De novo Genome Assembly of the Fungal Plant Pathogen Pyrenophora semeniperda.</title>
        <authorList>
            <person name="Soliai M.M."/>
            <person name="Meyer S.E."/>
            <person name="Udall J.A."/>
            <person name="Elzinga D.E."/>
            <person name="Hermansen R.A."/>
            <person name="Bodily P.M."/>
            <person name="Hart A.A."/>
            <person name="Coleman C.E."/>
        </authorList>
    </citation>
    <scope>NUCLEOTIDE SEQUENCE [LARGE SCALE GENOMIC DNA]</scope>
    <source>
        <strain evidence="2 3">CCB06</strain>
        <tissue evidence="2">Mycelium</tissue>
    </source>
</reference>
<keyword evidence="3" id="KW-1185">Reference proteome</keyword>
<dbReference type="Proteomes" id="UP000265663">
    <property type="component" value="Unassembled WGS sequence"/>
</dbReference>
<name>A0A3M7MA68_9PLEO</name>
<keyword evidence="1" id="KW-0732">Signal</keyword>